<dbReference type="GO" id="GO:0061817">
    <property type="term" value="P:endoplasmic reticulum-plasma membrane tethering"/>
    <property type="evidence" value="ECO:0000318"/>
    <property type="project" value="GO_Central"/>
</dbReference>
<dbReference type="GO" id="GO:0005886">
    <property type="term" value="C:plasma membrane"/>
    <property type="evidence" value="ECO:0000318"/>
    <property type="project" value="GO_Central"/>
</dbReference>
<dbReference type="PANTHER" id="PTHR10809">
    <property type="entry name" value="VESICLE-ASSOCIATED MEMBRANE PROTEIN-ASSOCIATED PROTEIN"/>
    <property type="match status" value="1"/>
</dbReference>
<dbReference type="GO" id="GO:0005789">
    <property type="term" value="C:endoplasmic reticulum membrane"/>
    <property type="evidence" value="ECO:0000318"/>
    <property type="project" value="GO_Central"/>
</dbReference>
<dbReference type="Gramene" id="TraesCS2B02G036500.1">
    <property type="protein sequence ID" value="TraesCS2B02G036500.1"/>
    <property type="gene ID" value="TraesCS2B02G036500"/>
</dbReference>
<dbReference type="GO" id="GO:0090158">
    <property type="term" value="P:endoplasmic reticulum membrane organization"/>
    <property type="evidence" value="ECO:0000318"/>
    <property type="project" value="GO_Central"/>
</dbReference>
<evidence type="ECO:0000313" key="4">
    <source>
        <dbReference type="Proteomes" id="UP000019116"/>
    </source>
</evidence>
<dbReference type="PANTHER" id="PTHR10809:SF102">
    <property type="entry name" value="PROTEIN KINASE DOMAIN-CONTAINING PROTEIN"/>
    <property type="match status" value="1"/>
</dbReference>
<accession>A0A3B6BXL8</accession>
<reference evidence="3" key="1">
    <citation type="submission" date="2018-08" db="EMBL/GenBank/DDBJ databases">
        <authorList>
            <person name="Rossello M."/>
        </authorList>
    </citation>
    <scope>NUCLEOTIDE SEQUENCE [LARGE SCALE GENOMIC DNA]</scope>
    <source>
        <strain evidence="3">cv. Chinese Spring</strain>
    </source>
</reference>
<dbReference type="AlphaFoldDB" id="A0A3B6BXL8"/>
<sequence>MSLASNVSNDATVQRSCDTNIISVHPSLELRFVFEPRKETSCCLQIMNKTNSIIAFNIKINQNKYSVRPSQGTMPPCSCRYVIVKLQAQEAVPPNMRCHDMLFVQNTGITQDLASRDGEIDYLELFEKAMADKVVDVVRLPIVYVTPEQ</sequence>
<dbReference type="Proteomes" id="UP000019116">
    <property type="component" value="Chromosome 2B"/>
</dbReference>
<dbReference type="InterPro" id="IPR016763">
    <property type="entry name" value="VAP"/>
</dbReference>
<evidence type="ECO:0000313" key="3">
    <source>
        <dbReference type="EnsemblPlants" id="TraesCS2B02G036500.1"/>
    </source>
</evidence>
<protein>
    <recommendedName>
        <fullName evidence="2">MSP domain-containing protein</fullName>
    </recommendedName>
</protein>
<proteinExistence type="inferred from homology"/>
<dbReference type="InterPro" id="IPR008962">
    <property type="entry name" value="PapD-like_sf"/>
</dbReference>
<dbReference type="STRING" id="4565.A0A3B6BXL8"/>
<dbReference type="PROSITE" id="PS50202">
    <property type="entry name" value="MSP"/>
    <property type="match status" value="1"/>
</dbReference>
<dbReference type="Gramene" id="TraesCS2B03G0075500.1">
    <property type="protein sequence ID" value="TraesCS2B03G0075500.1.CDS"/>
    <property type="gene ID" value="TraesCS2B03G0075500"/>
</dbReference>
<dbReference type="InterPro" id="IPR000535">
    <property type="entry name" value="MSP_dom"/>
</dbReference>
<dbReference type="SUPFAM" id="SSF49354">
    <property type="entry name" value="PapD-like"/>
    <property type="match status" value="1"/>
</dbReference>
<dbReference type="EnsemblPlants" id="TraesCS2B02G036500.1">
    <property type="protein sequence ID" value="TraesCS2B02G036500.1"/>
    <property type="gene ID" value="TraesCS2B02G036500"/>
</dbReference>
<dbReference type="GO" id="GO:0043495">
    <property type="term" value="F:protein-membrane adaptor activity"/>
    <property type="evidence" value="ECO:0000318"/>
    <property type="project" value="GO_Central"/>
</dbReference>
<feature type="domain" description="MSP" evidence="2">
    <location>
        <begin position="21"/>
        <end position="145"/>
    </location>
</feature>
<dbReference type="Pfam" id="PF00635">
    <property type="entry name" value="Motile_Sperm"/>
    <property type="match status" value="1"/>
</dbReference>
<name>A0A3B6BXL8_WHEAT</name>
<keyword evidence="4" id="KW-1185">Reference proteome</keyword>
<dbReference type="InterPro" id="IPR013783">
    <property type="entry name" value="Ig-like_fold"/>
</dbReference>
<evidence type="ECO:0000259" key="2">
    <source>
        <dbReference type="PROSITE" id="PS50202"/>
    </source>
</evidence>
<evidence type="ECO:0000256" key="1">
    <source>
        <dbReference type="ARBA" id="ARBA00008932"/>
    </source>
</evidence>
<comment type="similarity">
    <text evidence="1">Belongs to the VAMP-associated protein (VAP) (TC 9.B.17) family.</text>
</comment>
<dbReference type="Gramene" id="TraesSTA2B03G00829480.1">
    <property type="protein sequence ID" value="TraesSTA2B03G00829480.1"/>
    <property type="gene ID" value="TraesSTA2B03G00829480"/>
</dbReference>
<organism evidence="3">
    <name type="scientific">Triticum aestivum</name>
    <name type="common">Wheat</name>
    <dbReference type="NCBI Taxonomy" id="4565"/>
    <lineage>
        <taxon>Eukaryota</taxon>
        <taxon>Viridiplantae</taxon>
        <taxon>Streptophyta</taxon>
        <taxon>Embryophyta</taxon>
        <taxon>Tracheophyta</taxon>
        <taxon>Spermatophyta</taxon>
        <taxon>Magnoliopsida</taxon>
        <taxon>Liliopsida</taxon>
        <taxon>Poales</taxon>
        <taxon>Poaceae</taxon>
        <taxon>BOP clade</taxon>
        <taxon>Pooideae</taxon>
        <taxon>Triticodae</taxon>
        <taxon>Triticeae</taxon>
        <taxon>Triticinae</taxon>
        <taxon>Triticum</taxon>
    </lineage>
</organism>
<reference evidence="3" key="2">
    <citation type="submission" date="2018-10" db="UniProtKB">
        <authorList>
            <consortium name="EnsemblPlants"/>
        </authorList>
    </citation>
    <scope>IDENTIFICATION</scope>
</reference>
<dbReference type="OrthoDB" id="692927at2759"/>
<dbReference type="Gene3D" id="2.60.40.10">
    <property type="entry name" value="Immunoglobulins"/>
    <property type="match status" value="1"/>
</dbReference>
<dbReference type="SMR" id="A0A3B6BXL8"/>